<name>X1PF99_9ZZZZ</name>
<sequence length="58" mass="6681">MSMRDTEKNKAYHKEYNEWLNGKVGDIREFPGEHPEVIQERLNEGSLSPDHSRALALG</sequence>
<accession>X1PF99</accession>
<organism evidence="1">
    <name type="scientific">marine sediment metagenome</name>
    <dbReference type="NCBI Taxonomy" id="412755"/>
    <lineage>
        <taxon>unclassified sequences</taxon>
        <taxon>metagenomes</taxon>
        <taxon>ecological metagenomes</taxon>
    </lineage>
</organism>
<reference evidence="1" key="1">
    <citation type="journal article" date="2014" name="Front. Microbiol.">
        <title>High frequency of phylogenetically diverse reductive dehalogenase-homologous genes in deep subseafloor sedimentary metagenomes.</title>
        <authorList>
            <person name="Kawai M."/>
            <person name="Futagami T."/>
            <person name="Toyoda A."/>
            <person name="Takaki Y."/>
            <person name="Nishi S."/>
            <person name="Hori S."/>
            <person name="Arai W."/>
            <person name="Tsubouchi T."/>
            <person name="Morono Y."/>
            <person name="Uchiyama I."/>
            <person name="Ito T."/>
            <person name="Fujiyama A."/>
            <person name="Inagaki F."/>
            <person name="Takami H."/>
        </authorList>
    </citation>
    <scope>NUCLEOTIDE SEQUENCE</scope>
    <source>
        <strain evidence="1">Expedition CK06-06</strain>
    </source>
</reference>
<comment type="caution">
    <text evidence="1">The sequence shown here is derived from an EMBL/GenBank/DDBJ whole genome shotgun (WGS) entry which is preliminary data.</text>
</comment>
<dbReference type="AlphaFoldDB" id="X1PF99"/>
<gene>
    <name evidence="1" type="ORF">S06H3_53129</name>
</gene>
<proteinExistence type="predicted"/>
<dbReference type="EMBL" id="BARV01033843">
    <property type="protein sequence ID" value="GAI54523.1"/>
    <property type="molecule type" value="Genomic_DNA"/>
</dbReference>
<protein>
    <submittedName>
        <fullName evidence="1">Uncharacterized protein</fullName>
    </submittedName>
</protein>
<evidence type="ECO:0000313" key="1">
    <source>
        <dbReference type="EMBL" id="GAI54523.1"/>
    </source>
</evidence>